<protein>
    <submittedName>
        <fullName evidence="2">Uncharacterized protein</fullName>
    </submittedName>
</protein>
<reference evidence="2 3" key="1">
    <citation type="submission" date="2016-10" db="EMBL/GenBank/DDBJ databases">
        <authorList>
            <person name="de Groot N.N."/>
        </authorList>
    </citation>
    <scope>NUCLEOTIDE SEQUENCE [LARGE SCALE GENOMIC DNA]</scope>
    <source>
        <strain evidence="2 3">AB35.6</strain>
    </source>
</reference>
<dbReference type="EMBL" id="FNSD01000001">
    <property type="protein sequence ID" value="SEB62475.1"/>
    <property type="molecule type" value="Genomic_DNA"/>
</dbReference>
<evidence type="ECO:0000313" key="2">
    <source>
        <dbReference type="EMBL" id="SEB62475.1"/>
    </source>
</evidence>
<proteinExistence type="predicted"/>
<dbReference type="Proteomes" id="UP000182409">
    <property type="component" value="Unassembled WGS sequence"/>
</dbReference>
<sequence>MKHWIAVAALVVVPFVAHAAAPATVAGVWSTTGDVSGVAVQETCTFTQGADAKLAGSCLVDGKAYPTTGTVTDTTIIWSHGGNYQGTDFVITYTGKLGTDGAMTGTMSVDPFNVDGSFTSKKAAQ</sequence>
<dbReference type="AlphaFoldDB" id="A0A1H4KWK9"/>
<accession>A0A1H4KWK9</accession>
<dbReference type="RefSeq" id="WP_074652910.1">
    <property type="nucleotide sequence ID" value="NZ_FNSD01000001.1"/>
</dbReference>
<dbReference type="OrthoDB" id="120861at2"/>
<evidence type="ECO:0000313" key="3">
    <source>
        <dbReference type="Proteomes" id="UP000182409"/>
    </source>
</evidence>
<feature type="chain" id="PRO_5010274530" evidence="1">
    <location>
        <begin position="20"/>
        <end position="125"/>
    </location>
</feature>
<organism evidence="2 3">
    <name type="scientific">Terriglobus roseus</name>
    <dbReference type="NCBI Taxonomy" id="392734"/>
    <lineage>
        <taxon>Bacteria</taxon>
        <taxon>Pseudomonadati</taxon>
        <taxon>Acidobacteriota</taxon>
        <taxon>Terriglobia</taxon>
        <taxon>Terriglobales</taxon>
        <taxon>Acidobacteriaceae</taxon>
        <taxon>Terriglobus</taxon>
    </lineage>
</organism>
<name>A0A1H4KWK9_9BACT</name>
<keyword evidence="1" id="KW-0732">Signal</keyword>
<feature type="signal peptide" evidence="1">
    <location>
        <begin position="1"/>
        <end position="19"/>
    </location>
</feature>
<gene>
    <name evidence="2" type="ORF">SAMN05443244_1371</name>
</gene>
<evidence type="ECO:0000256" key="1">
    <source>
        <dbReference type="SAM" id="SignalP"/>
    </source>
</evidence>